<comment type="similarity">
    <text evidence="1">Belongs to the ATP-dependent AMP-binding enzyme family.</text>
</comment>
<dbReference type="EMBL" id="NSGP01000018">
    <property type="protein sequence ID" value="PAT09614.1"/>
    <property type="molecule type" value="Genomic_DNA"/>
</dbReference>
<evidence type="ECO:0000256" key="1">
    <source>
        <dbReference type="ARBA" id="ARBA00006432"/>
    </source>
</evidence>
<dbReference type="SUPFAM" id="SSF56801">
    <property type="entry name" value="Acetyl-CoA synthetase-like"/>
    <property type="match status" value="1"/>
</dbReference>
<reference evidence="6 8" key="1">
    <citation type="submission" date="2017-08" db="EMBL/GenBank/DDBJ databases">
        <title>Whole genome sequences of 6 clinical strains closest to Corynebacterium imitans.</title>
        <authorList>
            <person name="Bernier A.-M."/>
            <person name="Burdz T."/>
            <person name="Bernard K."/>
        </authorList>
    </citation>
    <scope>NUCLEOTIDE SEQUENCE [LARGE SCALE GENOMIC DNA]</scope>
    <source>
        <strain evidence="6 8">NML92-0415</strain>
    </source>
</reference>
<dbReference type="InterPro" id="IPR025110">
    <property type="entry name" value="AMP-bd_C"/>
</dbReference>
<evidence type="ECO:0000313" key="6">
    <source>
        <dbReference type="EMBL" id="PAT09614.1"/>
    </source>
</evidence>
<evidence type="ECO:0000313" key="8">
    <source>
        <dbReference type="Proteomes" id="UP000218041"/>
    </source>
</evidence>
<evidence type="ECO:0000256" key="2">
    <source>
        <dbReference type="ARBA" id="ARBA00022598"/>
    </source>
</evidence>
<feature type="domain" description="AMP-dependent synthetase/ligase" evidence="3">
    <location>
        <begin position="60"/>
        <end position="417"/>
    </location>
</feature>
<proteinExistence type="inferred from homology"/>
<comment type="caution">
    <text evidence="5">The sequence shown here is derived from an EMBL/GenBank/DDBJ whole genome shotgun (WGS) entry which is preliminary data.</text>
</comment>
<dbReference type="RefSeq" id="WP_095275174.1">
    <property type="nucleotide sequence ID" value="NZ_CP047655.1"/>
</dbReference>
<dbReference type="InterPro" id="IPR000873">
    <property type="entry name" value="AMP-dep_synth/lig_dom"/>
</dbReference>
<keyword evidence="2" id="KW-0436">Ligase</keyword>
<sequence length="557" mass="60655">MPHPALSPVGRAAFTARSAVRFLRAATRAGFISAEGGPKALLTLAPALARYHFTTAREVEQGAAAVPERTALIDDDGLLTYRQLRDQSCTLGRWMLDVQRMQDLDALRIGVMARNGRGIILPLAAKGYTGGTIFLLNIGSSPEQLAGIIAENDINILFIDDEFADRIPEGIDHVTTVWAHTSRDHGDELTQAGIIAHGTRGLPALPAFPAHGDMVLMSSGTSGIPKGILRPEPKMPIVAAGYLEAMPFRSGHTIQMTASIFHTWGWSALNITLGVRGTVVTQRVFDPENVFRQIQNFRCDGLVSSPVFFKQMLDVPGNERYDTSHLKFIGSAGNALTPAIIERMHDRFGPILANIYGSTELALAAAADPELLASDFSVAGRVPPGTVLKLYDANDQEVPQGEVGRIFLNNETALRGYTNPDTPLVTIDGLVEMGDLGYFDEHGYLHVLSRNDDMIIVGGENVHPQSVTEVLEKMPGVDELHSGGVDDPDTFKRIAVWVVRERSDAGARLTPQAIRDWVRAHLADHSIPRDVNFVDKLPRNATGKVVPRLLPESRRDT</sequence>
<dbReference type="Gene3D" id="3.40.50.12780">
    <property type="entry name" value="N-terminal domain of ligase-like"/>
    <property type="match status" value="1"/>
</dbReference>
<evidence type="ECO:0000259" key="3">
    <source>
        <dbReference type="Pfam" id="PF00501"/>
    </source>
</evidence>
<dbReference type="InterPro" id="IPR045851">
    <property type="entry name" value="AMP-bd_C_sf"/>
</dbReference>
<dbReference type="InterPro" id="IPR042099">
    <property type="entry name" value="ANL_N_sf"/>
</dbReference>
<reference evidence="5 7" key="2">
    <citation type="submission" date="2017-08" db="EMBL/GenBank/DDBJ databases">
        <authorList>
            <person name="de Groot N.N."/>
        </authorList>
    </citation>
    <scope>NUCLEOTIDE SEQUENCE [LARGE SCALE GENOMIC DNA]</scope>
    <source>
        <strain evidence="5 7">NBT06-6</strain>
    </source>
</reference>
<dbReference type="PROSITE" id="PS00455">
    <property type="entry name" value="AMP_BINDING"/>
    <property type="match status" value="1"/>
</dbReference>
<dbReference type="GO" id="GO:0006631">
    <property type="term" value="P:fatty acid metabolic process"/>
    <property type="evidence" value="ECO:0007669"/>
    <property type="project" value="TreeGrafter"/>
</dbReference>
<dbReference type="PANTHER" id="PTHR43201">
    <property type="entry name" value="ACYL-COA SYNTHETASE"/>
    <property type="match status" value="1"/>
</dbReference>
<accession>A0A269PG67</accession>
<feature type="domain" description="AMP-binding enzyme C-terminal" evidence="4">
    <location>
        <begin position="469"/>
        <end position="544"/>
    </location>
</feature>
<protein>
    <submittedName>
        <fullName evidence="5">Acyl-CoA synthetase</fullName>
    </submittedName>
</protein>
<dbReference type="Gene3D" id="3.30.300.30">
    <property type="match status" value="1"/>
</dbReference>
<evidence type="ECO:0000313" key="7">
    <source>
        <dbReference type="Proteomes" id="UP000215771"/>
    </source>
</evidence>
<dbReference type="Pfam" id="PF00501">
    <property type="entry name" value="AMP-binding"/>
    <property type="match status" value="1"/>
</dbReference>
<evidence type="ECO:0000259" key="4">
    <source>
        <dbReference type="Pfam" id="PF13193"/>
    </source>
</evidence>
<dbReference type="InterPro" id="IPR020845">
    <property type="entry name" value="AMP-binding_CS"/>
</dbReference>
<evidence type="ECO:0000313" key="5">
    <source>
        <dbReference type="EMBL" id="PAJ71261.1"/>
    </source>
</evidence>
<dbReference type="EMBL" id="NQMQ01000001">
    <property type="protein sequence ID" value="PAJ71261.1"/>
    <property type="molecule type" value="Genomic_DNA"/>
</dbReference>
<dbReference type="PANTHER" id="PTHR43201:SF5">
    <property type="entry name" value="MEDIUM-CHAIN ACYL-COA LIGASE ACSF2, MITOCHONDRIAL"/>
    <property type="match status" value="1"/>
</dbReference>
<gene>
    <name evidence="5" type="ORF">CIG21_00560</name>
    <name evidence="6" type="ORF">CKJ80_10700</name>
</gene>
<dbReference type="Proteomes" id="UP000218041">
    <property type="component" value="Unassembled WGS sequence"/>
</dbReference>
<organism evidence="5 7">
    <name type="scientific">Corynebacterium hadale</name>
    <dbReference type="NCBI Taxonomy" id="2026255"/>
    <lineage>
        <taxon>Bacteria</taxon>
        <taxon>Bacillati</taxon>
        <taxon>Actinomycetota</taxon>
        <taxon>Actinomycetes</taxon>
        <taxon>Mycobacteriales</taxon>
        <taxon>Corynebacteriaceae</taxon>
        <taxon>Corynebacterium</taxon>
    </lineage>
</organism>
<dbReference type="CDD" id="cd04433">
    <property type="entry name" value="AFD_class_I"/>
    <property type="match status" value="1"/>
</dbReference>
<dbReference type="AlphaFoldDB" id="A0A269PG67"/>
<name>A0A269PG67_9CORY</name>
<dbReference type="Proteomes" id="UP000215771">
    <property type="component" value="Unassembled WGS sequence"/>
</dbReference>
<dbReference type="Pfam" id="PF13193">
    <property type="entry name" value="AMP-binding_C"/>
    <property type="match status" value="1"/>
</dbReference>
<dbReference type="GO" id="GO:0031956">
    <property type="term" value="F:medium-chain fatty acid-CoA ligase activity"/>
    <property type="evidence" value="ECO:0007669"/>
    <property type="project" value="TreeGrafter"/>
</dbReference>